<protein>
    <recommendedName>
        <fullName evidence="3">PPM-type phosphatase domain-containing protein</fullName>
    </recommendedName>
</protein>
<reference evidence="4" key="1">
    <citation type="submission" date="2018-05" db="EMBL/GenBank/DDBJ databases">
        <authorList>
            <person name="Lanie J.A."/>
            <person name="Ng W.-L."/>
            <person name="Kazmierczak K.M."/>
            <person name="Andrzejewski T.M."/>
            <person name="Davidsen T.M."/>
            <person name="Wayne K.J."/>
            <person name="Tettelin H."/>
            <person name="Glass J.I."/>
            <person name="Rusch D."/>
            <person name="Podicherti R."/>
            <person name="Tsui H.-C.T."/>
            <person name="Winkler M.E."/>
        </authorList>
    </citation>
    <scope>NUCLEOTIDE SEQUENCE</scope>
</reference>
<evidence type="ECO:0000256" key="1">
    <source>
        <dbReference type="ARBA" id="ARBA00022801"/>
    </source>
</evidence>
<gene>
    <name evidence="4" type="ORF">METZ01_LOCUS179444</name>
</gene>
<feature type="transmembrane region" description="Helical" evidence="2">
    <location>
        <begin position="57"/>
        <end position="73"/>
    </location>
</feature>
<dbReference type="EMBL" id="UINC01034954">
    <property type="protein sequence ID" value="SVB26590.1"/>
    <property type="molecule type" value="Genomic_DNA"/>
</dbReference>
<evidence type="ECO:0000259" key="3">
    <source>
        <dbReference type="SMART" id="SM00331"/>
    </source>
</evidence>
<dbReference type="SMART" id="SM00331">
    <property type="entry name" value="PP2C_SIG"/>
    <property type="match status" value="1"/>
</dbReference>
<dbReference type="InterPro" id="IPR052016">
    <property type="entry name" value="Bact_Sigma-Reg"/>
</dbReference>
<dbReference type="Pfam" id="PF07228">
    <property type="entry name" value="SpoIIE"/>
    <property type="match status" value="1"/>
</dbReference>
<name>A0A382CKI8_9ZZZZ</name>
<keyword evidence="2" id="KW-0472">Membrane</keyword>
<organism evidence="4">
    <name type="scientific">marine metagenome</name>
    <dbReference type="NCBI Taxonomy" id="408172"/>
    <lineage>
        <taxon>unclassified sequences</taxon>
        <taxon>metagenomes</taxon>
        <taxon>ecological metagenomes</taxon>
    </lineage>
</organism>
<evidence type="ECO:0000256" key="2">
    <source>
        <dbReference type="SAM" id="Phobius"/>
    </source>
</evidence>
<evidence type="ECO:0000313" key="4">
    <source>
        <dbReference type="EMBL" id="SVB26590.1"/>
    </source>
</evidence>
<dbReference type="PANTHER" id="PTHR43156:SF2">
    <property type="entry name" value="STAGE II SPORULATION PROTEIN E"/>
    <property type="match status" value="1"/>
</dbReference>
<dbReference type="AlphaFoldDB" id="A0A382CKI8"/>
<sequence length="357" mass="39536">MRTLVLTLVGLVCLAATFSWARSARHRYRLIHRIDAESSPDAYTLAWSTFRKESHSAILYGLLAVVSFVSAYFDSAGVSILFALVGLPALVSSVWARNSVREARMARQRIDIERRAQEALDQEDLAPKAWAARLAPEDLPEFSGFDVGRVYQAGTGLMAGDFFDVFKASPTRLAAVIGDVAGHGIESSITAFQAKYLLRSFLAQFRDPAQALEELNRQMSSVDRGEEFISLVVLVFDTEAETLRYASAGHPATFLFHEREVRPLKSTGPLLMLDAEGTYFSREIPLERDDMVLLYTDGLAEARTGDDQFGEQRIGDALRRDPGIAPDVLCKQLLDSVNDFSHGIVEDDIAILAIRKT</sequence>
<dbReference type="GO" id="GO:0016791">
    <property type="term" value="F:phosphatase activity"/>
    <property type="evidence" value="ECO:0007669"/>
    <property type="project" value="TreeGrafter"/>
</dbReference>
<dbReference type="PANTHER" id="PTHR43156">
    <property type="entry name" value="STAGE II SPORULATION PROTEIN E-RELATED"/>
    <property type="match status" value="1"/>
</dbReference>
<feature type="domain" description="PPM-type phosphatase" evidence="3">
    <location>
        <begin position="142"/>
        <end position="356"/>
    </location>
</feature>
<feature type="transmembrane region" description="Helical" evidence="2">
    <location>
        <begin position="80"/>
        <end position="96"/>
    </location>
</feature>
<keyword evidence="2" id="KW-1133">Transmembrane helix</keyword>
<dbReference type="InterPro" id="IPR036457">
    <property type="entry name" value="PPM-type-like_dom_sf"/>
</dbReference>
<dbReference type="InterPro" id="IPR001932">
    <property type="entry name" value="PPM-type_phosphatase-like_dom"/>
</dbReference>
<keyword evidence="1" id="KW-0378">Hydrolase</keyword>
<dbReference type="SUPFAM" id="SSF81606">
    <property type="entry name" value="PP2C-like"/>
    <property type="match status" value="1"/>
</dbReference>
<proteinExistence type="predicted"/>
<accession>A0A382CKI8</accession>
<dbReference type="Gene3D" id="3.60.40.10">
    <property type="entry name" value="PPM-type phosphatase domain"/>
    <property type="match status" value="1"/>
</dbReference>
<keyword evidence="2" id="KW-0812">Transmembrane</keyword>